<dbReference type="GO" id="GO:0000127">
    <property type="term" value="C:transcription factor TFIIIC complex"/>
    <property type="evidence" value="ECO:0007669"/>
    <property type="project" value="InterPro"/>
</dbReference>
<proteinExistence type="predicted"/>
<dbReference type="AlphaFoldDB" id="A0A2A9NHT3"/>
<feature type="compositionally biased region" description="Basic and acidic residues" evidence="5">
    <location>
        <begin position="396"/>
        <end position="411"/>
    </location>
</feature>
<dbReference type="PANTHER" id="PTHR13230:SF5">
    <property type="entry name" value="GENERAL TRANSCRIPTION FACTOR 3C POLYPEPTIDE 5"/>
    <property type="match status" value="1"/>
</dbReference>
<evidence type="ECO:0000313" key="9">
    <source>
        <dbReference type="Proteomes" id="UP000242287"/>
    </source>
</evidence>
<evidence type="ECO:0000256" key="1">
    <source>
        <dbReference type="ARBA" id="ARBA00004123"/>
    </source>
</evidence>
<dbReference type="Pfam" id="PF09734">
    <property type="entry name" value="Tau95"/>
    <property type="match status" value="1"/>
</dbReference>
<accession>A0A2A9NHT3</accession>
<dbReference type="EMBL" id="KZ302001">
    <property type="protein sequence ID" value="PFH50545.1"/>
    <property type="molecule type" value="Genomic_DNA"/>
</dbReference>
<comment type="subcellular location">
    <subcellularLocation>
        <location evidence="1">Nucleus</location>
    </subcellularLocation>
</comment>
<feature type="domain" description="Transcription factor IIIC subunit 5 HTH" evidence="6">
    <location>
        <begin position="197"/>
        <end position="370"/>
    </location>
</feature>
<dbReference type="GO" id="GO:0005634">
    <property type="term" value="C:nucleus"/>
    <property type="evidence" value="ECO:0007669"/>
    <property type="project" value="UniProtKB-SubCell"/>
</dbReference>
<evidence type="ECO:0000259" key="7">
    <source>
        <dbReference type="Pfam" id="PF17682"/>
    </source>
</evidence>
<organism evidence="8 9">
    <name type="scientific">Amanita thiersii Skay4041</name>
    <dbReference type="NCBI Taxonomy" id="703135"/>
    <lineage>
        <taxon>Eukaryota</taxon>
        <taxon>Fungi</taxon>
        <taxon>Dikarya</taxon>
        <taxon>Basidiomycota</taxon>
        <taxon>Agaricomycotina</taxon>
        <taxon>Agaricomycetes</taxon>
        <taxon>Agaricomycetidae</taxon>
        <taxon>Agaricales</taxon>
        <taxon>Pluteineae</taxon>
        <taxon>Amanitaceae</taxon>
        <taxon>Amanita</taxon>
    </lineage>
</organism>
<dbReference type="GO" id="GO:0001002">
    <property type="term" value="F:RNA polymerase III type 1 promoter sequence-specific DNA binding"/>
    <property type="evidence" value="ECO:0007669"/>
    <property type="project" value="TreeGrafter"/>
</dbReference>
<dbReference type="Gene3D" id="3.30.200.160">
    <property type="entry name" value="TFIIIC, subcomplex tauA, subunit Sfc1, barrel domain"/>
    <property type="match status" value="1"/>
</dbReference>
<evidence type="ECO:0000256" key="2">
    <source>
        <dbReference type="ARBA" id="ARBA00023125"/>
    </source>
</evidence>
<evidence type="ECO:0000259" key="6">
    <source>
        <dbReference type="Pfam" id="PF09734"/>
    </source>
</evidence>
<evidence type="ECO:0008006" key="10">
    <source>
        <dbReference type="Google" id="ProtNLM"/>
    </source>
</evidence>
<gene>
    <name evidence="8" type="ORF">AMATHDRAFT_144829</name>
</gene>
<dbReference type="GO" id="GO:0006384">
    <property type="term" value="P:transcription initiation at RNA polymerase III promoter"/>
    <property type="evidence" value="ECO:0007669"/>
    <property type="project" value="InterPro"/>
</dbReference>
<dbReference type="InterPro" id="IPR040454">
    <property type="entry name" value="TF_IIIC_Tfc1/Sfc1"/>
</dbReference>
<dbReference type="STRING" id="703135.A0A2A9NHT3"/>
<name>A0A2A9NHT3_9AGAR</name>
<evidence type="ECO:0000256" key="3">
    <source>
        <dbReference type="ARBA" id="ARBA00023163"/>
    </source>
</evidence>
<keyword evidence="9" id="KW-1185">Reference proteome</keyword>
<dbReference type="OrthoDB" id="5598268at2759"/>
<keyword evidence="3" id="KW-0804">Transcription</keyword>
<dbReference type="Proteomes" id="UP000242287">
    <property type="component" value="Unassembled WGS sequence"/>
</dbReference>
<dbReference type="InterPro" id="IPR042536">
    <property type="entry name" value="TFIIIC_tauA_Sfc1"/>
</dbReference>
<dbReference type="InterPro" id="IPR019136">
    <property type="entry name" value="TF_IIIC_su-5_HTH"/>
</dbReference>
<evidence type="ECO:0000256" key="5">
    <source>
        <dbReference type="SAM" id="MobiDB-lite"/>
    </source>
</evidence>
<dbReference type="InterPro" id="IPR041499">
    <property type="entry name" value="Tfc1/Sfc1_N"/>
</dbReference>
<keyword evidence="4" id="KW-0539">Nucleus</keyword>
<keyword evidence="2" id="KW-0238">DNA-binding</keyword>
<evidence type="ECO:0000313" key="8">
    <source>
        <dbReference type="EMBL" id="PFH50545.1"/>
    </source>
</evidence>
<reference evidence="8 9" key="1">
    <citation type="submission" date="2014-02" db="EMBL/GenBank/DDBJ databases">
        <title>Transposable element dynamics among asymbiotic and ectomycorrhizal Amanita fungi.</title>
        <authorList>
            <consortium name="DOE Joint Genome Institute"/>
            <person name="Hess J."/>
            <person name="Skrede I."/>
            <person name="Wolfe B."/>
            <person name="LaButti K."/>
            <person name="Ohm R.A."/>
            <person name="Grigoriev I.V."/>
            <person name="Pringle A."/>
        </authorList>
    </citation>
    <scope>NUCLEOTIDE SEQUENCE [LARGE SCALE GENOMIC DNA]</scope>
    <source>
        <strain evidence="8 9">SKay4041</strain>
    </source>
</reference>
<sequence length="547" mass="62671">MSEAPELLLPHTSYYSIEYPGYIQTTSVPFAIQSLGGQIKLDRAFRRATSKPESLLELSLRLNNSFAHQIPGEVVSTNNIVLRIVKRKRKNVDGDMLGEYTAEAVGVVYKTVRFRSLCDFQYLPSRQDPVSQLRTAMNEMNVEALRTYVVPQRIQQIKSPLPQQDTNIVIDPTLVSNNGQGSHHISSPGSTQSSLRLFPPPLFSRQAIPQGYNFRSNSASMETTVVNGETGEEKRRLINRMRWRGFGPATIMFHDSHVPDKPPQVVNQGRDQVDQKILQRLNALFKKRPVWTRMSLLNQFPVNETREIMKYDLSIEGMYFGCSHMNSSKLLLPLVCYVFQDGPWRDTLVRFGYDPRKDPSARLYQRLYFRNANHPIARPSVTTRRQERVTVSTRTQTHDSAADRDGERSRSHIFDGKNLTKETAAFQLCDIEDEMLKEMIMDPNEIREECNERDGWFTAHAYEHIKMVLRHKFFSLLENHVATDEECRNLLTTNEGSAKVAVSRNQRLRAGKHNMAKGALRPEDAAAVRLRALLDRNTKSQTRIHPS</sequence>
<dbReference type="GO" id="GO:0001003">
    <property type="term" value="F:RNA polymerase III type 2 promoter sequence-specific DNA binding"/>
    <property type="evidence" value="ECO:0007669"/>
    <property type="project" value="TreeGrafter"/>
</dbReference>
<protein>
    <recommendedName>
        <fullName evidence="10">Transcription factor IIIC subunit Tfc1/Sfc1 triple barrel domain-containing protein</fullName>
    </recommendedName>
</protein>
<dbReference type="Pfam" id="PF17682">
    <property type="entry name" value="Tau95_N"/>
    <property type="match status" value="1"/>
</dbReference>
<dbReference type="PANTHER" id="PTHR13230">
    <property type="entry name" value="GENERAL TRANSCRIPTION FACTOR IIIC, POLYPEPTIDE 5"/>
    <property type="match status" value="1"/>
</dbReference>
<feature type="region of interest" description="Disordered" evidence="5">
    <location>
        <begin position="390"/>
        <end position="411"/>
    </location>
</feature>
<evidence type="ECO:0000256" key="4">
    <source>
        <dbReference type="ARBA" id="ARBA00023242"/>
    </source>
</evidence>
<feature type="domain" description="Transcription factor IIIC subunit Tfc1/Sfc1 triple barrel" evidence="7">
    <location>
        <begin position="15"/>
        <end position="123"/>
    </location>
</feature>